<protein>
    <submittedName>
        <fullName evidence="2">Putative NADH2 dehydrogenase 40K chain</fullName>
    </submittedName>
</protein>
<proteinExistence type="predicted"/>
<name>A0A316YR53_9BASI</name>
<dbReference type="SUPFAM" id="SSF51735">
    <property type="entry name" value="NAD(P)-binding Rossmann-fold domains"/>
    <property type="match status" value="1"/>
</dbReference>
<dbReference type="RefSeq" id="XP_025379228.1">
    <property type="nucleotide sequence ID" value="XM_025521232.1"/>
</dbReference>
<evidence type="ECO:0000313" key="2">
    <source>
        <dbReference type="EMBL" id="PWN92030.1"/>
    </source>
</evidence>
<dbReference type="GO" id="GO:0044877">
    <property type="term" value="F:protein-containing complex binding"/>
    <property type="evidence" value="ECO:0007669"/>
    <property type="project" value="TreeGrafter"/>
</dbReference>
<accession>A0A316YR53</accession>
<sequence>MLIARSAAPCRASALASPSLRARSGFQQKALIHDLVIKHKTGQPILGAGPYGGGRSSVSGHVATVFGCTGFLGRYLVNRLAQKGTQVIVPYRDEDEKRHLKLMGDLGQIVPMEWDLRNDEQIEECMRHSDVVYNLVGRNYETKNFKFQDVHVAGAAKLAMMAEALGVSRFIHVSHLNADANSPSAFLRTKAEGEEVVKKAFDGATIVKPGPLFGHEDRLLNQMATYPITWHVNHGQTRMRPVHSVDVAHALEVMMDAEVTSTGQTFSLAGPRTYTVGSMLRLVESLTFNKTLRVGINVPKFALMTAAKIGDLAWWPMISPDEVERRFHDDLPDAPGTLGFADLGIEPDILEERAIVYLRRYRSNLRFEQPVEHSGVKLKKGRYHVVD</sequence>
<dbReference type="CDD" id="cd05271">
    <property type="entry name" value="NDUFA9_like_SDR_a"/>
    <property type="match status" value="1"/>
</dbReference>
<dbReference type="InterPro" id="IPR001509">
    <property type="entry name" value="Epimerase_deHydtase"/>
</dbReference>
<dbReference type="PANTHER" id="PTHR12126">
    <property type="entry name" value="NADH-UBIQUINONE OXIDOREDUCTASE 39 KDA SUBUNIT-RELATED"/>
    <property type="match status" value="1"/>
</dbReference>
<gene>
    <name evidence="2" type="ORF">FA10DRAFT_265836</name>
</gene>
<feature type="domain" description="NAD-dependent epimerase/dehydratase" evidence="1">
    <location>
        <begin position="64"/>
        <end position="174"/>
    </location>
</feature>
<evidence type="ECO:0000313" key="3">
    <source>
        <dbReference type="Proteomes" id="UP000245768"/>
    </source>
</evidence>
<dbReference type="PANTHER" id="PTHR12126:SF11">
    <property type="entry name" value="NADH DEHYDROGENASE [UBIQUINONE] 1 ALPHA SUBCOMPLEX SUBUNIT 9, MITOCHONDRIAL"/>
    <property type="match status" value="1"/>
</dbReference>
<dbReference type="AlphaFoldDB" id="A0A316YR53"/>
<dbReference type="Gene3D" id="3.40.50.720">
    <property type="entry name" value="NAD(P)-binding Rossmann-like Domain"/>
    <property type="match status" value="1"/>
</dbReference>
<dbReference type="InterPro" id="IPR036291">
    <property type="entry name" value="NAD(P)-bd_dom_sf"/>
</dbReference>
<keyword evidence="3" id="KW-1185">Reference proteome</keyword>
<dbReference type="GO" id="GO:0005739">
    <property type="term" value="C:mitochondrion"/>
    <property type="evidence" value="ECO:0007669"/>
    <property type="project" value="TreeGrafter"/>
</dbReference>
<evidence type="ECO:0000259" key="1">
    <source>
        <dbReference type="Pfam" id="PF01370"/>
    </source>
</evidence>
<reference evidence="2 3" key="1">
    <citation type="journal article" date="2018" name="Mol. Biol. Evol.">
        <title>Broad Genomic Sampling Reveals a Smut Pathogenic Ancestry of the Fungal Clade Ustilaginomycotina.</title>
        <authorList>
            <person name="Kijpornyongpan T."/>
            <person name="Mondo S.J."/>
            <person name="Barry K."/>
            <person name="Sandor L."/>
            <person name="Lee J."/>
            <person name="Lipzen A."/>
            <person name="Pangilinan J."/>
            <person name="LaButti K."/>
            <person name="Hainaut M."/>
            <person name="Henrissat B."/>
            <person name="Grigoriev I.V."/>
            <person name="Spatafora J.W."/>
            <person name="Aime M.C."/>
        </authorList>
    </citation>
    <scope>NUCLEOTIDE SEQUENCE [LARGE SCALE GENOMIC DNA]</scope>
    <source>
        <strain evidence="2 3">MCA 4198</strain>
    </source>
</reference>
<organism evidence="2 3">
    <name type="scientific">Acaromyces ingoldii</name>
    <dbReference type="NCBI Taxonomy" id="215250"/>
    <lineage>
        <taxon>Eukaryota</taxon>
        <taxon>Fungi</taxon>
        <taxon>Dikarya</taxon>
        <taxon>Basidiomycota</taxon>
        <taxon>Ustilaginomycotina</taxon>
        <taxon>Exobasidiomycetes</taxon>
        <taxon>Exobasidiales</taxon>
        <taxon>Cryptobasidiaceae</taxon>
        <taxon>Acaromyces</taxon>
    </lineage>
</organism>
<dbReference type="EMBL" id="KZ819635">
    <property type="protein sequence ID" value="PWN92030.1"/>
    <property type="molecule type" value="Genomic_DNA"/>
</dbReference>
<dbReference type="STRING" id="215250.A0A316YR53"/>
<dbReference type="InterPro" id="IPR051207">
    <property type="entry name" value="ComplexI_NDUFA9_subunit"/>
</dbReference>
<dbReference type="Pfam" id="PF01370">
    <property type="entry name" value="Epimerase"/>
    <property type="match status" value="1"/>
</dbReference>
<dbReference type="GeneID" id="37043148"/>
<dbReference type="OrthoDB" id="275457at2759"/>
<dbReference type="InParanoid" id="A0A316YR53"/>
<dbReference type="Proteomes" id="UP000245768">
    <property type="component" value="Unassembled WGS sequence"/>
</dbReference>